<feature type="domain" description="Chitin-binding type-2" evidence="7">
    <location>
        <begin position="23"/>
        <end position="77"/>
    </location>
</feature>
<evidence type="ECO:0000256" key="3">
    <source>
        <dbReference type="ARBA" id="ARBA00022737"/>
    </source>
</evidence>
<comment type="caution">
    <text evidence="8">The sequence shown here is derived from an EMBL/GenBank/DDBJ whole genome shotgun (WGS) entry which is preliminary data.</text>
</comment>
<keyword evidence="1" id="KW-0147">Chitin-binding</keyword>
<gene>
    <name evidence="8" type="ORF">JYZ213_LOCUS628</name>
    <name evidence="9" type="ORF">OXD698_LOCUS29436</name>
</gene>
<dbReference type="InterPro" id="IPR051940">
    <property type="entry name" value="Chitin_bind-dev_reg"/>
</dbReference>
<feature type="domain" description="Chitin-binding type-2" evidence="7">
    <location>
        <begin position="204"/>
        <end position="264"/>
    </location>
</feature>
<evidence type="ECO:0000313" key="9">
    <source>
        <dbReference type="EMBL" id="CAF3999527.1"/>
    </source>
</evidence>
<dbReference type="Proteomes" id="UP000663845">
    <property type="component" value="Unassembled WGS sequence"/>
</dbReference>
<dbReference type="PROSITE" id="PS50940">
    <property type="entry name" value="CHIT_BIND_II"/>
    <property type="match status" value="3"/>
</dbReference>
<keyword evidence="6" id="KW-0812">Transmembrane</keyword>
<dbReference type="SMART" id="SM00494">
    <property type="entry name" value="ChtBD2"/>
    <property type="match status" value="3"/>
</dbReference>
<protein>
    <recommendedName>
        <fullName evidence="7">Chitin-binding type-2 domain-containing protein</fullName>
    </recommendedName>
</protein>
<keyword evidence="3" id="KW-0677">Repeat</keyword>
<keyword evidence="5" id="KW-0325">Glycoprotein</keyword>
<evidence type="ECO:0000256" key="5">
    <source>
        <dbReference type="ARBA" id="ARBA00023180"/>
    </source>
</evidence>
<sequence length="293" mass="34132">MIYRYLILNFLLNIQNIITDNNGFICPKDGRWPHPADCEKFYTCNAGVGVEAWCGNGMTYDIDHGRCDLSKNIDCKNGERPNWILPSEWKTEHVTENIILKTTPRVNNDVIEIENEQERTTIIPMKLINRKMLLPTNDIMENNPCNFQGNIPDPDECQSYFTCKDEITTRFQCPDKYLFDEDLLSCNDYRKVFCGNRPTNERGNDPCLGKSNGWYADYDHQCRLYYLCTDQRQTKTGECPVGSKWNLHRLQCDDPRYIAAPCGYRSHNNASLLLFNYINVFLVNTIIYCLFFS</sequence>
<dbReference type="GO" id="GO:0005576">
    <property type="term" value="C:extracellular region"/>
    <property type="evidence" value="ECO:0007669"/>
    <property type="project" value="InterPro"/>
</dbReference>
<keyword evidence="6" id="KW-1133">Transmembrane helix</keyword>
<dbReference type="GO" id="GO:0008061">
    <property type="term" value="F:chitin binding"/>
    <property type="evidence" value="ECO:0007669"/>
    <property type="project" value="UniProtKB-KW"/>
</dbReference>
<name>A0A813MPL2_9BILA</name>
<evidence type="ECO:0000313" key="10">
    <source>
        <dbReference type="Proteomes" id="UP000663845"/>
    </source>
</evidence>
<organism evidence="8 10">
    <name type="scientific">Adineta steineri</name>
    <dbReference type="NCBI Taxonomy" id="433720"/>
    <lineage>
        <taxon>Eukaryota</taxon>
        <taxon>Metazoa</taxon>
        <taxon>Spiralia</taxon>
        <taxon>Gnathifera</taxon>
        <taxon>Rotifera</taxon>
        <taxon>Eurotatoria</taxon>
        <taxon>Bdelloidea</taxon>
        <taxon>Adinetida</taxon>
        <taxon>Adinetidae</taxon>
        <taxon>Adineta</taxon>
    </lineage>
</organism>
<evidence type="ECO:0000313" key="8">
    <source>
        <dbReference type="EMBL" id="CAF0724447.1"/>
    </source>
</evidence>
<evidence type="ECO:0000256" key="1">
    <source>
        <dbReference type="ARBA" id="ARBA00022669"/>
    </source>
</evidence>
<dbReference type="Gene3D" id="2.170.140.10">
    <property type="entry name" value="Chitin binding domain"/>
    <property type="match status" value="3"/>
</dbReference>
<dbReference type="SUPFAM" id="SSF57625">
    <property type="entry name" value="Invertebrate chitin-binding proteins"/>
    <property type="match status" value="3"/>
</dbReference>
<dbReference type="AlphaFoldDB" id="A0A813MPL2"/>
<evidence type="ECO:0000259" key="7">
    <source>
        <dbReference type="PROSITE" id="PS50940"/>
    </source>
</evidence>
<dbReference type="InterPro" id="IPR036508">
    <property type="entry name" value="Chitin-bd_dom_sf"/>
</dbReference>
<dbReference type="PANTHER" id="PTHR23301:SF106">
    <property type="entry name" value="CHITIN-BINDING TYPE-2 DOMAIN-CONTAINING PROTEIN-RELATED"/>
    <property type="match status" value="1"/>
</dbReference>
<dbReference type="Pfam" id="PF01607">
    <property type="entry name" value="CBM_14"/>
    <property type="match status" value="3"/>
</dbReference>
<dbReference type="EMBL" id="CAJNOG010000003">
    <property type="protein sequence ID" value="CAF0724447.1"/>
    <property type="molecule type" value="Genomic_DNA"/>
</dbReference>
<reference evidence="8" key="1">
    <citation type="submission" date="2021-02" db="EMBL/GenBank/DDBJ databases">
        <authorList>
            <person name="Nowell W R."/>
        </authorList>
    </citation>
    <scope>NUCLEOTIDE SEQUENCE</scope>
</reference>
<keyword evidence="6" id="KW-0472">Membrane</keyword>
<feature type="transmembrane region" description="Helical" evidence="6">
    <location>
        <begin position="272"/>
        <end position="292"/>
    </location>
</feature>
<keyword evidence="2" id="KW-0732">Signal</keyword>
<accession>A0A813MPL2</accession>
<keyword evidence="4" id="KW-1015">Disulfide bond</keyword>
<dbReference type="Proteomes" id="UP000663844">
    <property type="component" value="Unassembled WGS sequence"/>
</dbReference>
<evidence type="ECO:0000256" key="6">
    <source>
        <dbReference type="SAM" id="Phobius"/>
    </source>
</evidence>
<dbReference type="EMBL" id="CAJOAZ010003310">
    <property type="protein sequence ID" value="CAF3999527.1"/>
    <property type="molecule type" value="Genomic_DNA"/>
</dbReference>
<dbReference type="InterPro" id="IPR002557">
    <property type="entry name" value="Chitin-bd_dom"/>
</dbReference>
<evidence type="ECO:0000256" key="4">
    <source>
        <dbReference type="ARBA" id="ARBA00023157"/>
    </source>
</evidence>
<feature type="domain" description="Chitin-binding type-2" evidence="7">
    <location>
        <begin position="142"/>
        <end position="196"/>
    </location>
</feature>
<evidence type="ECO:0000256" key="2">
    <source>
        <dbReference type="ARBA" id="ARBA00022729"/>
    </source>
</evidence>
<proteinExistence type="predicted"/>
<dbReference type="PANTHER" id="PTHR23301">
    <property type="entry name" value="CHITIN BINDING PERITROPHIN-A"/>
    <property type="match status" value="1"/>
</dbReference>